<keyword evidence="1" id="KW-1133">Transmembrane helix</keyword>
<name>A0ABV2TCA5_9BACT</name>
<protein>
    <submittedName>
        <fullName evidence="2">Uncharacterized protein</fullName>
    </submittedName>
</protein>
<dbReference type="Proteomes" id="UP001549749">
    <property type="component" value="Unassembled WGS sequence"/>
</dbReference>
<reference evidence="2 3" key="1">
    <citation type="submission" date="2024-06" db="EMBL/GenBank/DDBJ databases">
        <title>Chitinophaga defluvii sp. nov., isolated from municipal sewage.</title>
        <authorList>
            <person name="Zhang L."/>
        </authorList>
    </citation>
    <scope>NUCLEOTIDE SEQUENCE [LARGE SCALE GENOMIC DNA]</scope>
    <source>
        <strain evidence="2 3">H8</strain>
    </source>
</reference>
<feature type="transmembrane region" description="Helical" evidence="1">
    <location>
        <begin position="60"/>
        <end position="79"/>
    </location>
</feature>
<evidence type="ECO:0000313" key="2">
    <source>
        <dbReference type="EMBL" id="MET7000665.1"/>
    </source>
</evidence>
<evidence type="ECO:0000313" key="3">
    <source>
        <dbReference type="Proteomes" id="UP001549749"/>
    </source>
</evidence>
<accession>A0ABV2TCA5</accession>
<dbReference type="RefSeq" id="WP_354663219.1">
    <property type="nucleotide sequence ID" value="NZ_JBEXAC010000002.1"/>
</dbReference>
<comment type="caution">
    <text evidence="2">The sequence shown here is derived from an EMBL/GenBank/DDBJ whole genome shotgun (WGS) entry which is preliminary data.</text>
</comment>
<dbReference type="EMBL" id="JBEXAC010000002">
    <property type="protein sequence ID" value="MET7000665.1"/>
    <property type="molecule type" value="Genomic_DNA"/>
</dbReference>
<feature type="transmembrane region" description="Helical" evidence="1">
    <location>
        <begin position="6"/>
        <end position="27"/>
    </location>
</feature>
<gene>
    <name evidence="2" type="ORF">ABR189_24995</name>
</gene>
<proteinExistence type="predicted"/>
<keyword evidence="1" id="KW-0812">Transmembrane</keyword>
<keyword evidence="3" id="KW-1185">Reference proteome</keyword>
<keyword evidence="1" id="KW-0472">Membrane</keyword>
<sequence>MNPYIPSVHTIALTSIALGVFLFFCSAKKQYNRAVGMTPYHPLPFWQFLIVRTFEFFWQWLYRLLIVFGLLFLLIDWYISPK</sequence>
<evidence type="ECO:0000256" key="1">
    <source>
        <dbReference type="SAM" id="Phobius"/>
    </source>
</evidence>
<organism evidence="2 3">
    <name type="scientific">Chitinophaga defluvii</name>
    <dbReference type="NCBI Taxonomy" id="3163343"/>
    <lineage>
        <taxon>Bacteria</taxon>
        <taxon>Pseudomonadati</taxon>
        <taxon>Bacteroidota</taxon>
        <taxon>Chitinophagia</taxon>
        <taxon>Chitinophagales</taxon>
        <taxon>Chitinophagaceae</taxon>
        <taxon>Chitinophaga</taxon>
    </lineage>
</organism>